<dbReference type="InterPro" id="IPR004697">
    <property type="entry name" value="AbgT"/>
</dbReference>
<dbReference type="Pfam" id="PF03806">
    <property type="entry name" value="ABG_transport"/>
    <property type="match status" value="1"/>
</dbReference>
<name>A0A7W3U2S0_9GAMM</name>
<feature type="transmembrane region" description="Helical" evidence="1">
    <location>
        <begin position="456"/>
        <end position="475"/>
    </location>
</feature>
<keyword evidence="1" id="KW-0812">Transmembrane</keyword>
<keyword evidence="1" id="KW-1133">Transmembrane helix</keyword>
<feature type="transmembrane region" description="Helical" evidence="1">
    <location>
        <begin position="426"/>
        <end position="444"/>
    </location>
</feature>
<reference evidence="2 3" key="1">
    <citation type="submission" date="2020-07" db="EMBL/GenBank/DDBJ databases">
        <authorList>
            <person name="Xu S."/>
            <person name="Li A."/>
        </authorList>
    </citation>
    <scope>NUCLEOTIDE SEQUENCE [LARGE SCALE GENOMIC DNA]</scope>
    <source>
        <strain evidence="2 3">SG-8</strain>
    </source>
</reference>
<dbReference type="GO" id="GO:1902604">
    <property type="term" value="P:p-aminobenzoyl-glutamate transmembrane transport"/>
    <property type="evidence" value="ECO:0007669"/>
    <property type="project" value="InterPro"/>
</dbReference>
<keyword evidence="1" id="KW-0472">Membrane</keyword>
<keyword evidence="3" id="KW-1185">Reference proteome</keyword>
<comment type="caution">
    <text evidence="2">The sequence shown here is derived from an EMBL/GenBank/DDBJ whole genome shotgun (WGS) entry which is preliminary data.</text>
</comment>
<protein>
    <submittedName>
        <fullName evidence="2">AbgT family transporter</fullName>
    </submittedName>
</protein>
<feature type="transmembrane region" description="Helical" evidence="1">
    <location>
        <begin position="34"/>
        <end position="56"/>
    </location>
</feature>
<feature type="transmembrane region" description="Helical" evidence="1">
    <location>
        <begin position="317"/>
        <end position="339"/>
    </location>
</feature>
<evidence type="ECO:0000313" key="3">
    <source>
        <dbReference type="Proteomes" id="UP000552587"/>
    </source>
</evidence>
<dbReference type="RefSeq" id="WP_182668677.1">
    <property type="nucleotide sequence ID" value="NZ_JACHTE010000003.1"/>
</dbReference>
<evidence type="ECO:0000256" key="1">
    <source>
        <dbReference type="SAM" id="Phobius"/>
    </source>
</evidence>
<feature type="transmembrane region" description="Helical" evidence="1">
    <location>
        <begin position="92"/>
        <end position="108"/>
    </location>
</feature>
<proteinExistence type="predicted"/>
<organism evidence="2 3">
    <name type="scientific">Marilutibacter penaei</name>
    <dbReference type="NCBI Taxonomy" id="2759900"/>
    <lineage>
        <taxon>Bacteria</taxon>
        <taxon>Pseudomonadati</taxon>
        <taxon>Pseudomonadota</taxon>
        <taxon>Gammaproteobacteria</taxon>
        <taxon>Lysobacterales</taxon>
        <taxon>Lysobacteraceae</taxon>
        <taxon>Marilutibacter</taxon>
    </lineage>
</organism>
<feature type="transmembrane region" description="Helical" evidence="1">
    <location>
        <begin position="360"/>
        <end position="378"/>
    </location>
</feature>
<feature type="transmembrane region" description="Helical" evidence="1">
    <location>
        <begin position="147"/>
        <end position="164"/>
    </location>
</feature>
<feature type="transmembrane region" description="Helical" evidence="1">
    <location>
        <begin position="487"/>
        <end position="512"/>
    </location>
</feature>
<sequence length="527" mass="54938">MSSNPNAPALASRGPVTRFLDAVERVGNRLPDPAMLFLLLMVLVWVVSAALSNVSFEAIDPRSGEPLQVRNMLSGAALVEFMAQMVPTFVNFPPLGVVLVAMLGLGVAEHTGFINAMLRAILSVTPKMLLTPVLVGVGILSHVAVDAGYVLVIPLGAVIFYAAGRHPLAGVAAAFAGVSGGFSATMGVPSSLDPLLAGLTQAAAHITDTSVVVNPLNNYYFTTASVLVVVAVGWFLTDRVIEPRLAGTAVDGDPADMPTMDALKPAESRALLWAVVAIAGSVLLFVATLLVPGTPWAAPADQVLPGMNALLTAAAPLMRSIVGLIFVFFLIPGVVYGYVSGSVASHRDVIKGMSKAMSGMGYYIVMAFFCAQFIYAFAQSNLGALLAIEGAGWLQALNLPMGITVVGIVLLSGFVNLLVGSASAKWALIGAVMVPMLMQLGVSPDLTQAAYRVGDSSTNIITPLMPYFPLIVVFCQKYVKSSGIGTLIALMLPFSIALLVLWTGFLLAFWALGIPLGVGASYVYPAG</sequence>
<feature type="transmembrane region" description="Helical" evidence="1">
    <location>
        <begin position="219"/>
        <end position="237"/>
    </location>
</feature>
<dbReference type="GO" id="GO:0015558">
    <property type="term" value="F:secondary active p-aminobenzoyl-glutamate transmembrane transporter activity"/>
    <property type="evidence" value="ECO:0007669"/>
    <property type="project" value="InterPro"/>
</dbReference>
<gene>
    <name evidence="2" type="ORF">H4F99_05245</name>
</gene>
<evidence type="ECO:0000313" key="2">
    <source>
        <dbReference type="EMBL" id="MBB1087893.1"/>
    </source>
</evidence>
<feature type="transmembrane region" description="Helical" evidence="1">
    <location>
        <begin position="270"/>
        <end position="297"/>
    </location>
</feature>
<accession>A0A7W3U2S0</accession>
<dbReference type="PANTHER" id="PTHR30282">
    <property type="entry name" value="P-AMINOBENZOYL GLUTAMATE TRANSPORTER"/>
    <property type="match status" value="1"/>
</dbReference>
<dbReference type="PANTHER" id="PTHR30282:SF1">
    <property type="entry name" value="ABGT FAMILY TRANSPORTER"/>
    <property type="match status" value="1"/>
</dbReference>
<feature type="transmembrane region" description="Helical" evidence="1">
    <location>
        <begin position="398"/>
        <end position="419"/>
    </location>
</feature>
<feature type="transmembrane region" description="Helical" evidence="1">
    <location>
        <begin position="171"/>
        <end position="192"/>
    </location>
</feature>
<dbReference type="AlphaFoldDB" id="A0A7W3U2S0"/>
<dbReference type="EMBL" id="JACHTE010000003">
    <property type="protein sequence ID" value="MBB1087893.1"/>
    <property type="molecule type" value="Genomic_DNA"/>
</dbReference>
<dbReference type="Proteomes" id="UP000552587">
    <property type="component" value="Unassembled WGS sequence"/>
</dbReference>